<proteinExistence type="predicted"/>
<accession>A0A0A9FC55</accession>
<evidence type="ECO:0000313" key="1">
    <source>
        <dbReference type="EMBL" id="JAE09937.1"/>
    </source>
</evidence>
<reference evidence="1" key="2">
    <citation type="journal article" date="2015" name="Data Brief">
        <title>Shoot transcriptome of the giant reed, Arundo donax.</title>
        <authorList>
            <person name="Barrero R.A."/>
            <person name="Guerrero F.D."/>
            <person name="Moolhuijzen P."/>
            <person name="Goolsby J.A."/>
            <person name="Tidwell J."/>
            <person name="Bellgard S.E."/>
            <person name="Bellgard M.I."/>
        </authorList>
    </citation>
    <scope>NUCLEOTIDE SEQUENCE</scope>
    <source>
        <tissue evidence="1">Shoot tissue taken approximately 20 cm above the soil surface</tissue>
    </source>
</reference>
<dbReference type="AlphaFoldDB" id="A0A0A9FC55"/>
<sequence>MGTLKDLDLAILDEKEPDDWYDEEMLQQAHLVN</sequence>
<organism evidence="1">
    <name type="scientific">Arundo donax</name>
    <name type="common">Giant reed</name>
    <name type="synonym">Donax arundinaceus</name>
    <dbReference type="NCBI Taxonomy" id="35708"/>
    <lineage>
        <taxon>Eukaryota</taxon>
        <taxon>Viridiplantae</taxon>
        <taxon>Streptophyta</taxon>
        <taxon>Embryophyta</taxon>
        <taxon>Tracheophyta</taxon>
        <taxon>Spermatophyta</taxon>
        <taxon>Magnoliopsida</taxon>
        <taxon>Liliopsida</taxon>
        <taxon>Poales</taxon>
        <taxon>Poaceae</taxon>
        <taxon>PACMAD clade</taxon>
        <taxon>Arundinoideae</taxon>
        <taxon>Arundineae</taxon>
        <taxon>Arundo</taxon>
    </lineage>
</organism>
<dbReference type="EMBL" id="GBRH01187959">
    <property type="protein sequence ID" value="JAE09937.1"/>
    <property type="molecule type" value="Transcribed_RNA"/>
</dbReference>
<name>A0A0A9FC55_ARUDO</name>
<reference evidence="1" key="1">
    <citation type="submission" date="2014-09" db="EMBL/GenBank/DDBJ databases">
        <authorList>
            <person name="Magalhaes I.L.F."/>
            <person name="Oliveira U."/>
            <person name="Santos F.R."/>
            <person name="Vidigal T.H.D.A."/>
            <person name="Brescovit A.D."/>
            <person name="Santos A.J."/>
        </authorList>
    </citation>
    <scope>NUCLEOTIDE SEQUENCE</scope>
    <source>
        <tissue evidence="1">Shoot tissue taken approximately 20 cm above the soil surface</tissue>
    </source>
</reference>
<protein>
    <submittedName>
        <fullName evidence="1">Uncharacterized protein</fullName>
    </submittedName>
</protein>